<comment type="caution">
    <text evidence="1">The sequence shown here is derived from an EMBL/GenBank/DDBJ whole genome shotgun (WGS) entry which is preliminary data.</text>
</comment>
<evidence type="ECO:0000313" key="1">
    <source>
        <dbReference type="EMBL" id="KAK7038960.1"/>
    </source>
</evidence>
<dbReference type="InterPro" id="IPR011333">
    <property type="entry name" value="SKP1/BTB/POZ_sf"/>
</dbReference>
<accession>A0AAW0CH22</accession>
<evidence type="ECO:0008006" key="3">
    <source>
        <dbReference type="Google" id="ProtNLM"/>
    </source>
</evidence>
<dbReference type="Gene3D" id="3.30.710.10">
    <property type="entry name" value="Potassium Channel Kv1.1, Chain A"/>
    <property type="match status" value="1"/>
</dbReference>
<gene>
    <name evidence="1" type="ORF">VNI00_010352</name>
</gene>
<name>A0AAW0CH22_9AGAR</name>
<dbReference type="Proteomes" id="UP001383192">
    <property type="component" value="Unassembled WGS sequence"/>
</dbReference>
<keyword evidence="2" id="KW-1185">Reference proteome</keyword>
<dbReference type="AlphaFoldDB" id="A0AAW0CH22"/>
<reference evidence="1 2" key="1">
    <citation type="submission" date="2024-01" db="EMBL/GenBank/DDBJ databases">
        <title>A draft genome for a cacao thread blight-causing isolate of Paramarasmius palmivorus.</title>
        <authorList>
            <person name="Baruah I.K."/>
            <person name="Bukari Y."/>
            <person name="Amoako-Attah I."/>
            <person name="Meinhardt L.W."/>
            <person name="Bailey B.A."/>
            <person name="Cohen S.P."/>
        </authorList>
    </citation>
    <scope>NUCLEOTIDE SEQUENCE [LARGE SCALE GENOMIC DNA]</scope>
    <source>
        <strain evidence="1 2">GH-12</strain>
    </source>
</reference>
<dbReference type="EMBL" id="JAYKXP010000041">
    <property type="protein sequence ID" value="KAK7038960.1"/>
    <property type="molecule type" value="Genomic_DNA"/>
</dbReference>
<protein>
    <recommendedName>
        <fullName evidence="3">BTB domain-containing protein</fullName>
    </recommendedName>
</protein>
<sequence length="190" mass="21061">MSNPTSTPEPLLNSPVRNDDISVATTNRRAVVMAKLTAPGVMDDYRRRRMDSPDVSLVDHQGKRHFPSSISLLRTASPTFRRSFDRQLSKVSASWNHCEVSVPYASEQVISSVLDLLYHIDAPDRVANELCASVASGNLIYVPGMVHVLEVVQVLVYWEIPELVVAVQRALHVKIPAFVPLLFSGAPFRA</sequence>
<evidence type="ECO:0000313" key="2">
    <source>
        <dbReference type="Proteomes" id="UP001383192"/>
    </source>
</evidence>
<organism evidence="1 2">
    <name type="scientific">Paramarasmius palmivorus</name>
    <dbReference type="NCBI Taxonomy" id="297713"/>
    <lineage>
        <taxon>Eukaryota</taxon>
        <taxon>Fungi</taxon>
        <taxon>Dikarya</taxon>
        <taxon>Basidiomycota</taxon>
        <taxon>Agaricomycotina</taxon>
        <taxon>Agaricomycetes</taxon>
        <taxon>Agaricomycetidae</taxon>
        <taxon>Agaricales</taxon>
        <taxon>Marasmiineae</taxon>
        <taxon>Marasmiaceae</taxon>
        <taxon>Paramarasmius</taxon>
    </lineage>
</organism>
<proteinExistence type="predicted"/>